<sequence length="51" mass="5837">MVVIQFKNKCPLWLSMSKSKAFYNKITAVEDHDFIIGNWGGLQYVVEVCKG</sequence>
<keyword evidence="2" id="KW-1185">Reference proteome</keyword>
<dbReference type="EMBL" id="QNSE01000007">
    <property type="protein sequence ID" value="RBP83246.1"/>
    <property type="molecule type" value="Genomic_DNA"/>
</dbReference>
<comment type="caution">
    <text evidence="1">The sequence shown here is derived from an EMBL/GenBank/DDBJ whole genome shotgun (WGS) entry which is preliminary data.</text>
</comment>
<organism evidence="1 2">
    <name type="scientific">Marinomonas rhizomae</name>
    <dbReference type="NCBI Taxonomy" id="491948"/>
    <lineage>
        <taxon>Bacteria</taxon>
        <taxon>Pseudomonadati</taxon>
        <taxon>Pseudomonadota</taxon>
        <taxon>Gammaproteobacteria</taxon>
        <taxon>Oceanospirillales</taxon>
        <taxon>Oceanospirillaceae</taxon>
        <taxon>Marinomonas</taxon>
    </lineage>
</organism>
<protein>
    <submittedName>
        <fullName evidence="1">Uncharacterized protein</fullName>
    </submittedName>
</protein>
<reference evidence="1 2" key="1">
    <citation type="submission" date="2018-06" db="EMBL/GenBank/DDBJ databases">
        <title>Genomic Encyclopedia of Type Strains, Phase III (KMG-III): the genomes of soil and plant-associated and newly described type strains.</title>
        <authorList>
            <person name="Whitman W."/>
        </authorList>
    </citation>
    <scope>NUCLEOTIDE SEQUENCE [LARGE SCALE GENOMIC DNA]</scope>
    <source>
        <strain evidence="1 2">CECT 7377</strain>
    </source>
</reference>
<name>A0A366J883_9GAMM</name>
<proteinExistence type="predicted"/>
<evidence type="ECO:0000313" key="2">
    <source>
        <dbReference type="Proteomes" id="UP000252792"/>
    </source>
</evidence>
<dbReference type="Proteomes" id="UP000252792">
    <property type="component" value="Unassembled WGS sequence"/>
</dbReference>
<gene>
    <name evidence="1" type="ORF">DFP80_107225</name>
</gene>
<accession>A0A366J883</accession>
<dbReference type="AlphaFoldDB" id="A0A366J883"/>
<evidence type="ECO:0000313" key="1">
    <source>
        <dbReference type="EMBL" id="RBP83246.1"/>
    </source>
</evidence>